<comment type="caution">
    <text evidence="2">The sequence shown here is derived from an EMBL/GenBank/DDBJ whole genome shotgun (WGS) entry which is preliminary data.</text>
</comment>
<protein>
    <recommendedName>
        <fullName evidence="4">Cell division protein ZapB</fullName>
    </recommendedName>
</protein>
<feature type="coiled-coil region" evidence="1">
    <location>
        <begin position="4"/>
        <end position="66"/>
    </location>
</feature>
<dbReference type="Proteomes" id="UP000033423">
    <property type="component" value="Unassembled WGS sequence"/>
</dbReference>
<dbReference type="Gene3D" id="1.20.5.340">
    <property type="match status" value="1"/>
</dbReference>
<sequence length="86" mass="9786">MEKIKELEEKISAIIERVKALKHDKDVLQRKADESGSVLAAREQEIATLKNELDAKNTEIERMLGERNSVAEQIEAILSELDKIEI</sequence>
<keyword evidence="3" id="KW-1185">Reference proteome</keyword>
<gene>
    <name evidence="2" type="ORF">MBAV_005074</name>
</gene>
<keyword evidence="1" id="KW-0175">Coiled coil</keyword>
<name>A0A0F3GLK9_9BACT</name>
<evidence type="ECO:0000313" key="3">
    <source>
        <dbReference type="Proteomes" id="UP000033423"/>
    </source>
</evidence>
<dbReference type="AlphaFoldDB" id="A0A0F3GLK9"/>
<proteinExistence type="predicted"/>
<dbReference type="EMBL" id="LACI01002190">
    <property type="protein sequence ID" value="KJU82737.1"/>
    <property type="molecule type" value="Genomic_DNA"/>
</dbReference>
<evidence type="ECO:0000256" key="1">
    <source>
        <dbReference type="SAM" id="Coils"/>
    </source>
</evidence>
<evidence type="ECO:0008006" key="4">
    <source>
        <dbReference type="Google" id="ProtNLM"/>
    </source>
</evidence>
<evidence type="ECO:0000313" key="2">
    <source>
        <dbReference type="EMBL" id="KJU82737.1"/>
    </source>
</evidence>
<accession>A0A0F3GLK9</accession>
<reference evidence="2 3" key="1">
    <citation type="submission" date="2015-02" db="EMBL/GenBank/DDBJ databases">
        <title>Single-cell genomics of uncultivated deep-branching MTB reveals a conserved set of magnetosome genes.</title>
        <authorList>
            <person name="Kolinko S."/>
            <person name="Richter M."/>
            <person name="Glockner F.O."/>
            <person name="Brachmann A."/>
            <person name="Schuler D."/>
        </authorList>
    </citation>
    <scope>NUCLEOTIDE SEQUENCE [LARGE SCALE GENOMIC DNA]</scope>
    <source>
        <strain evidence="2">TM-1</strain>
    </source>
</reference>
<organism evidence="2 3">
    <name type="scientific">Candidatus Magnetobacterium bavaricum</name>
    <dbReference type="NCBI Taxonomy" id="29290"/>
    <lineage>
        <taxon>Bacteria</taxon>
        <taxon>Pseudomonadati</taxon>
        <taxon>Nitrospirota</taxon>
        <taxon>Thermodesulfovibrionia</taxon>
        <taxon>Thermodesulfovibrionales</taxon>
        <taxon>Candidatus Magnetobacteriaceae</taxon>
        <taxon>Candidatus Magnetobacterium</taxon>
    </lineage>
</organism>